<reference evidence="2 3" key="1">
    <citation type="journal article" date="2019" name="Sci. Rep.">
        <title>Orb-weaving spider Araneus ventricosus genome elucidates the spidroin gene catalogue.</title>
        <authorList>
            <person name="Kono N."/>
            <person name="Nakamura H."/>
            <person name="Ohtoshi R."/>
            <person name="Moran D.A.P."/>
            <person name="Shinohara A."/>
            <person name="Yoshida Y."/>
            <person name="Fujiwara M."/>
            <person name="Mori M."/>
            <person name="Tomita M."/>
            <person name="Arakawa K."/>
        </authorList>
    </citation>
    <scope>NUCLEOTIDE SEQUENCE [LARGE SCALE GENOMIC DNA]</scope>
</reference>
<name>A0A4Y2K5M7_ARAVE</name>
<dbReference type="PANTHER" id="PTHR47272:SF2">
    <property type="entry name" value="PIGGYBAC TRANSPOSABLE ELEMENT-DERIVED PROTEIN 3-LIKE"/>
    <property type="match status" value="1"/>
</dbReference>
<evidence type="ECO:0000313" key="3">
    <source>
        <dbReference type="Proteomes" id="UP000499080"/>
    </source>
</evidence>
<sequence length="114" mass="13138">MPLYRTAMRSKKWTLRIIFHYFNTAIINSWSRYKRDTNCSGIHQKNSIDLLDFTFRIVEVLSFSNQSAAPTKSRRLSGNIPAALPPKKKINPSARPTNDVRFDGINHMIIKSSK</sequence>
<dbReference type="OrthoDB" id="6502486at2759"/>
<proteinExistence type="predicted"/>
<dbReference type="AlphaFoldDB" id="A0A4Y2K5M7"/>
<dbReference type="Proteomes" id="UP000499080">
    <property type="component" value="Unassembled WGS sequence"/>
</dbReference>
<dbReference type="EMBL" id="BGPR01004185">
    <property type="protein sequence ID" value="GBM96866.1"/>
    <property type="molecule type" value="Genomic_DNA"/>
</dbReference>
<feature type="region of interest" description="Disordered" evidence="1">
    <location>
        <begin position="71"/>
        <end position="98"/>
    </location>
</feature>
<organism evidence="2 3">
    <name type="scientific">Araneus ventricosus</name>
    <name type="common">Orbweaver spider</name>
    <name type="synonym">Epeira ventricosa</name>
    <dbReference type="NCBI Taxonomy" id="182803"/>
    <lineage>
        <taxon>Eukaryota</taxon>
        <taxon>Metazoa</taxon>
        <taxon>Ecdysozoa</taxon>
        <taxon>Arthropoda</taxon>
        <taxon>Chelicerata</taxon>
        <taxon>Arachnida</taxon>
        <taxon>Araneae</taxon>
        <taxon>Araneomorphae</taxon>
        <taxon>Entelegynae</taxon>
        <taxon>Araneoidea</taxon>
        <taxon>Araneidae</taxon>
        <taxon>Araneus</taxon>
    </lineage>
</organism>
<accession>A0A4Y2K5M7</accession>
<gene>
    <name evidence="2" type="ORF">AVEN_156093_1</name>
</gene>
<evidence type="ECO:0000256" key="1">
    <source>
        <dbReference type="SAM" id="MobiDB-lite"/>
    </source>
</evidence>
<protein>
    <recommendedName>
        <fullName evidence="4">PiggyBac transposable element-derived protein domain-containing protein</fullName>
    </recommendedName>
</protein>
<evidence type="ECO:0000313" key="2">
    <source>
        <dbReference type="EMBL" id="GBM96866.1"/>
    </source>
</evidence>
<dbReference type="PANTHER" id="PTHR47272">
    <property type="entry name" value="DDE_TNP_1_7 DOMAIN-CONTAINING PROTEIN"/>
    <property type="match status" value="1"/>
</dbReference>
<keyword evidence="3" id="KW-1185">Reference proteome</keyword>
<evidence type="ECO:0008006" key="4">
    <source>
        <dbReference type="Google" id="ProtNLM"/>
    </source>
</evidence>
<comment type="caution">
    <text evidence="2">The sequence shown here is derived from an EMBL/GenBank/DDBJ whole genome shotgun (WGS) entry which is preliminary data.</text>
</comment>